<accession>A0ABQ5N561</accession>
<keyword evidence="2" id="KW-1185">Reference proteome</keyword>
<protein>
    <submittedName>
        <fullName evidence="1">Uncharacterized protein</fullName>
    </submittedName>
</protein>
<reference evidence="1 2" key="1">
    <citation type="journal article" date="2024" name="Int. J. Syst. Evol. Microbiol.">
        <title>Clostridium omnivorum sp. nov., isolated from anoxic soil under the treatment of reductive soil disinfestation.</title>
        <authorList>
            <person name="Ueki A."/>
            <person name="Tonouchi A."/>
            <person name="Kaku N."/>
            <person name="Honma S."/>
            <person name="Ueki K."/>
        </authorList>
    </citation>
    <scope>NUCLEOTIDE SEQUENCE [LARGE SCALE GENOMIC DNA]</scope>
    <source>
        <strain evidence="1 2">E14</strain>
    </source>
</reference>
<comment type="caution">
    <text evidence="1">The sequence shown here is derived from an EMBL/GenBank/DDBJ whole genome shotgun (WGS) entry which is preliminary data.</text>
</comment>
<sequence>MDRLTLLKKIYQALKPNGKFIFDVFTPLMRKKESCSWKLIYTDNTEANY</sequence>
<dbReference type="EMBL" id="BRXR01000001">
    <property type="protein sequence ID" value="GLC30291.1"/>
    <property type="molecule type" value="Genomic_DNA"/>
</dbReference>
<organism evidence="1 2">
    <name type="scientific">Clostridium omnivorum</name>
    <dbReference type="NCBI Taxonomy" id="1604902"/>
    <lineage>
        <taxon>Bacteria</taxon>
        <taxon>Bacillati</taxon>
        <taxon>Bacillota</taxon>
        <taxon>Clostridia</taxon>
        <taxon>Eubacteriales</taxon>
        <taxon>Clostridiaceae</taxon>
        <taxon>Clostridium</taxon>
    </lineage>
</organism>
<evidence type="ECO:0000313" key="1">
    <source>
        <dbReference type="EMBL" id="GLC30291.1"/>
    </source>
</evidence>
<name>A0ABQ5N561_9CLOT</name>
<evidence type="ECO:0000313" key="2">
    <source>
        <dbReference type="Proteomes" id="UP001208567"/>
    </source>
</evidence>
<dbReference type="Gene3D" id="3.40.50.150">
    <property type="entry name" value="Vaccinia Virus protein VP39"/>
    <property type="match status" value="1"/>
</dbReference>
<dbReference type="Proteomes" id="UP001208567">
    <property type="component" value="Unassembled WGS sequence"/>
</dbReference>
<proteinExistence type="predicted"/>
<gene>
    <name evidence="1" type="ORF">bsdE14_17010</name>
</gene>
<dbReference type="InterPro" id="IPR029063">
    <property type="entry name" value="SAM-dependent_MTases_sf"/>
</dbReference>
<dbReference type="SUPFAM" id="SSF53335">
    <property type="entry name" value="S-adenosyl-L-methionine-dependent methyltransferases"/>
    <property type="match status" value="1"/>
</dbReference>